<organism evidence="3 4">
    <name type="scientific">Kitasatospora nipponensis</name>
    <dbReference type="NCBI Taxonomy" id="258049"/>
    <lineage>
        <taxon>Bacteria</taxon>
        <taxon>Bacillati</taxon>
        <taxon>Actinomycetota</taxon>
        <taxon>Actinomycetes</taxon>
        <taxon>Kitasatosporales</taxon>
        <taxon>Streptomycetaceae</taxon>
        <taxon>Kitasatospora</taxon>
    </lineage>
</organism>
<dbReference type="Gene3D" id="3.40.50.1820">
    <property type="entry name" value="alpha/beta hydrolase"/>
    <property type="match status" value="1"/>
</dbReference>
<accession>A0ABP4HP65</accession>
<dbReference type="Pfam" id="PF10503">
    <property type="entry name" value="Esterase_PHB"/>
    <property type="match status" value="1"/>
</dbReference>
<sequence length="261" mass="26647">MHAPPTVAGGAARRLPLVVMLHGGFGSGRQAEQAYGWDAEADRHGYLVAYPDGIDHAWAAGGGCCGVPAATGVDDVGFVSAVVRELERLAPVDPGRVYVTGISNGGLLAYRLACDTTLFAAVAVDSATLLGPCPSPAPLSVLHLHGTADHNIPYQGGPGDGPARIDGPPVPQVLAAWRAVDHCPPVPAVRVGGPVTTTSSDCPDGRGVELITIDGAGHQWPGAVSHPVEERLLGLDPPSTALDATAVIRAFFDDHPGGARP</sequence>
<evidence type="ECO:0000313" key="4">
    <source>
        <dbReference type="Proteomes" id="UP001500037"/>
    </source>
</evidence>
<dbReference type="InterPro" id="IPR010126">
    <property type="entry name" value="Esterase_phb"/>
</dbReference>
<dbReference type="PANTHER" id="PTHR43037:SF1">
    <property type="entry name" value="BLL1128 PROTEIN"/>
    <property type="match status" value="1"/>
</dbReference>
<gene>
    <name evidence="3" type="ORF">GCM10009665_71650</name>
</gene>
<evidence type="ECO:0000256" key="1">
    <source>
        <dbReference type="ARBA" id="ARBA00022729"/>
    </source>
</evidence>
<keyword evidence="2" id="KW-0378">Hydrolase</keyword>
<proteinExistence type="predicted"/>
<dbReference type="InterPro" id="IPR029058">
    <property type="entry name" value="AB_hydrolase_fold"/>
</dbReference>
<reference evidence="4" key="1">
    <citation type="journal article" date="2019" name="Int. J. Syst. Evol. Microbiol.">
        <title>The Global Catalogue of Microorganisms (GCM) 10K type strain sequencing project: providing services to taxonomists for standard genome sequencing and annotation.</title>
        <authorList>
            <consortium name="The Broad Institute Genomics Platform"/>
            <consortium name="The Broad Institute Genome Sequencing Center for Infectious Disease"/>
            <person name="Wu L."/>
            <person name="Ma J."/>
        </authorList>
    </citation>
    <scope>NUCLEOTIDE SEQUENCE [LARGE SCALE GENOMIC DNA]</scope>
    <source>
        <strain evidence="4">JCM 13004</strain>
    </source>
</reference>
<evidence type="ECO:0000313" key="3">
    <source>
        <dbReference type="EMBL" id="GAA1273642.1"/>
    </source>
</evidence>
<keyword evidence="1" id="KW-0732">Signal</keyword>
<dbReference type="EMBL" id="BAAALF010000241">
    <property type="protein sequence ID" value="GAA1273642.1"/>
    <property type="molecule type" value="Genomic_DNA"/>
</dbReference>
<name>A0ABP4HP65_9ACTN</name>
<protein>
    <submittedName>
        <fullName evidence="3">PHB depolymerase family esterase</fullName>
    </submittedName>
</protein>
<comment type="caution">
    <text evidence="3">The sequence shown here is derived from an EMBL/GenBank/DDBJ whole genome shotgun (WGS) entry which is preliminary data.</text>
</comment>
<dbReference type="Proteomes" id="UP001500037">
    <property type="component" value="Unassembled WGS sequence"/>
</dbReference>
<dbReference type="PANTHER" id="PTHR43037">
    <property type="entry name" value="UNNAMED PRODUCT-RELATED"/>
    <property type="match status" value="1"/>
</dbReference>
<dbReference type="SUPFAM" id="SSF53474">
    <property type="entry name" value="alpha/beta-Hydrolases"/>
    <property type="match status" value="1"/>
</dbReference>
<dbReference type="InterPro" id="IPR050955">
    <property type="entry name" value="Plant_Biomass_Hydrol_Est"/>
</dbReference>
<evidence type="ECO:0000256" key="2">
    <source>
        <dbReference type="ARBA" id="ARBA00022801"/>
    </source>
</evidence>
<keyword evidence="4" id="KW-1185">Reference proteome</keyword>